<dbReference type="RefSeq" id="WP_046582777.1">
    <property type="nucleotide sequence ID" value="NZ_LAVA02000039.1"/>
</dbReference>
<keyword evidence="2" id="KW-0472">Membrane</keyword>
<dbReference type="EMBL" id="LAVA02000039">
    <property type="protein sequence ID" value="OIJ66485.1"/>
    <property type="molecule type" value="Genomic_DNA"/>
</dbReference>
<dbReference type="NCBIfam" id="TIGR03943">
    <property type="entry name" value="TIGR03943 family putative permease subunit"/>
    <property type="match status" value="1"/>
</dbReference>
<evidence type="ECO:0000256" key="1">
    <source>
        <dbReference type="SAM" id="MobiDB-lite"/>
    </source>
</evidence>
<evidence type="ECO:0000313" key="5">
    <source>
        <dbReference type="Proteomes" id="UP000034196"/>
    </source>
</evidence>
<dbReference type="Pfam" id="PF21537">
    <property type="entry name" value="DUF1980_C"/>
    <property type="match status" value="1"/>
</dbReference>
<comment type="caution">
    <text evidence="4">The sequence shown here is derived from an EMBL/GenBank/DDBJ whole genome shotgun (WGS) entry which is preliminary data.</text>
</comment>
<evidence type="ECO:0000256" key="2">
    <source>
        <dbReference type="SAM" id="Phobius"/>
    </source>
</evidence>
<feature type="compositionally biased region" description="Gly residues" evidence="1">
    <location>
        <begin position="92"/>
        <end position="109"/>
    </location>
</feature>
<gene>
    <name evidence="4" type="ORF">WN71_018440</name>
</gene>
<protein>
    <submittedName>
        <fullName evidence="4">TIGR03943 family protein</fullName>
    </submittedName>
</protein>
<name>A0A1J4NZ22_9ACTN</name>
<feature type="region of interest" description="Disordered" evidence="1">
    <location>
        <begin position="63"/>
        <end position="127"/>
    </location>
</feature>
<sequence>MKRFVQVTLLVLSGLGLLHVSLFTDDYLRYVKEGMRPLLVASGAVLLALGVAEAWSLRSGAGDDAHGGHGSGAGADPHGGHGSGAGADAHGGHGSGAGAGLGTGASGEGGEADAGRAVGEGHHGHDHSRLPRVSWLLLLPALSLIFYAPPALGAYTAAREAPKAVDAQEHFDPLPATSPLPITLTDFTHRVQQDKGLAIRSRTVRMTGFVTPGAGSTWELTRIILSCCAADAQSVKVRIYGVPAPRANTWVSVTGTWHPGGTLGTASAPVAIDVRTLKKVRRPVNGYQDALPIGTS</sequence>
<proteinExistence type="predicted"/>
<dbReference type="Proteomes" id="UP000034196">
    <property type="component" value="Unassembled WGS sequence"/>
</dbReference>
<dbReference type="InterPro" id="IPR048447">
    <property type="entry name" value="DUF1980_C"/>
</dbReference>
<dbReference type="AlphaFoldDB" id="A0A1J4NZ22"/>
<dbReference type="STRING" id="1428628.WN71_018440"/>
<dbReference type="InterPro" id="IPR015402">
    <property type="entry name" value="DUF1980"/>
</dbReference>
<dbReference type="OrthoDB" id="359029at2"/>
<evidence type="ECO:0000313" key="4">
    <source>
        <dbReference type="EMBL" id="OIJ66485.1"/>
    </source>
</evidence>
<keyword evidence="2" id="KW-0812">Transmembrane</keyword>
<reference evidence="4" key="1">
    <citation type="submission" date="2016-10" db="EMBL/GenBank/DDBJ databases">
        <title>Genome sequence of Streptomyces mangrovisoli MUSC 149.</title>
        <authorList>
            <person name="Lee L.-H."/>
            <person name="Ser H.-L."/>
        </authorList>
    </citation>
    <scope>NUCLEOTIDE SEQUENCE [LARGE SCALE GENOMIC DNA]</scope>
    <source>
        <strain evidence="4">MUSC 149</strain>
    </source>
</reference>
<feature type="transmembrane region" description="Helical" evidence="2">
    <location>
        <begin position="135"/>
        <end position="155"/>
    </location>
</feature>
<organism evidence="4 5">
    <name type="scientific">Streptomyces mangrovisoli</name>
    <dbReference type="NCBI Taxonomy" id="1428628"/>
    <lineage>
        <taxon>Bacteria</taxon>
        <taxon>Bacillati</taxon>
        <taxon>Actinomycetota</taxon>
        <taxon>Actinomycetes</taxon>
        <taxon>Kitasatosporales</taxon>
        <taxon>Streptomycetaceae</taxon>
        <taxon>Streptomyces</taxon>
    </lineage>
</organism>
<evidence type="ECO:0000259" key="3">
    <source>
        <dbReference type="Pfam" id="PF21537"/>
    </source>
</evidence>
<keyword evidence="2" id="KW-1133">Transmembrane helix</keyword>
<accession>A0A1J4NZ22</accession>
<feature type="domain" description="DUF1980" evidence="3">
    <location>
        <begin position="201"/>
        <end position="287"/>
    </location>
</feature>
<keyword evidence="5" id="KW-1185">Reference proteome</keyword>
<feature type="transmembrane region" description="Helical" evidence="2">
    <location>
        <begin position="39"/>
        <end position="57"/>
    </location>
</feature>